<keyword evidence="2" id="KW-1185">Reference proteome</keyword>
<dbReference type="EMBL" id="ACKU01000004">
    <property type="protein sequence ID" value="EER75681.1"/>
    <property type="molecule type" value="Genomic_DNA"/>
</dbReference>
<sequence length="42" mass="4591">MDGVISVSDFEKSINSEELINILSGFGLVEPIPTANPERKIM</sequence>
<evidence type="ECO:0000313" key="2">
    <source>
        <dbReference type="Proteomes" id="UP000004528"/>
    </source>
</evidence>
<accession>C5R897</accession>
<dbReference type="AlphaFoldDB" id="C5R897"/>
<dbReference type="STRING" id="585506.HMPREF0877_0192"/>
<dbReference type="Proteomes" id="UP000004528">
    <property type="component" value="Unassembled WGS sequence"/>
</dbReference>
<dbReference type="RefSeq" id="WP_002829127.1">
    <property type="nucleotide sequence ID" value="NZ_GG697136.1"/>
</dbReference>
<proteinExistence type="predicted"/>
<reference evidence="1 2" key="1">
    <citation type="submission" date="2009-04" db="EMBL/GenBank/DDBJ databases">
        <authorList>
            <person name="Qin X."/>
            <person name="Bachman B."/>
            <person name="Battles P."/>
            <person name="Bell A."/>
            <person name="Bess C."/>
            <person name="Bickham C."/>
            <person name="Chaboub L."/>
            <person name="Chen D."/>
            <person name="Coyle M."/>
            <person name="Deiros D.R."/>
            <person name="Dinh H."/>
            <person name="Forbes L."/>
            <person name="Fowler G."/>
            <person name="Francisco L."/>
            <person name="Fu Q."/>
            <person name="Gubbala S."/>
            <person name="Hale W."/>
            <person name="Han Y."/>
            <person name="Hemphill L."/>
            <person name="Highlander S.K."/>
            <person name="Hirani K."/>
            <person name="Hogues M."/>
            <person name="Jackson L."/>
            <person name="Jakkamsetti A."/>
            <person name="Javaid M."/>
            <person name="Jiang H."/>
            <person name="Korchina V."/>
            <person name="Kovar C."/>
            <person name="Lara F."/>
            <person name="Lee S."/>
            <person name="Mata R."/>
            <person name="Mathew T."/>
            <person name="Moen C."/>
            <person name="Morales K."/>
            <person name="Munidasa M."/>
            <person name="Nazareth L."/>
            <person name="Ngo R."/>
            <person name="Nguyen L."/>
            <person name="Okwuonu G."/>
            <person name="Ongeri F."/>
            <person name="Patil S."/>
            <person name="Petrosino J."/>
            <person name="Pham C."/>
            <person name="Pham P."/>
            <person name="Pu L.-L."/>
            <person name="Puazo M."/>
            <person name="Raj R."/>
            <person name="Reid J."/>
            <person name="Rouhana J."/>
            <person name="Saada N."/>
            <person name="Shang Y."/>
            <person name="Simmons D."/>
            <person name="Thornton R."/>
            <person name="Warren J."/>
            <person name="Weissenberger G."/>
            <person name="Zhang J."/>
            <person name="Zhang L."/>
            <person name="Zhou C."/>
            <person name="Zhu D."/>
            <person name="Muzny D."/>
            <person name="Worley K."/>
            <person name="Gibbs R."/>
        </authorList>
    </citation>
    <scope>NUCLEOTIDE SEQUENCE [LARGE SCALE GENOMIC DNA]</scope>
    <source>
        <strain evidence="1 2">ATCC 33313</strain>
    </source>
</reference>
<evidence type="ECO:0000313" key="1">
    <source>
        <dbReference type="EMBL" id="EER75681.1"/>
    </source>
</evidence>
<dbReference type="HOGENOM" id="CLU_3259786_0_0_9"/>
<comment type="caution">
    <text evidence="1">The sequence shown here is derived from an EMBL/GenBank/DDBJ whole genome shotgun (WGS) entry which is preliminary data.</text>
</comment>
<gene>
    <name evidence="1" type="ORF">HMPREF0877_0192</name>
</gene>
<organism evidence="1 2">
    <name type="scientific">Weissella paramesenteroides ATCC 33313</name>
    <dbReference type="NCBI Taxonomy" id="585506"/>
    <lineage>
        <taxon>Bacteria</taxon>
        <taxon>Bacillati</taxon>
        <taxon>Bacillota</taxon>
        <taxon>Bacilli</taxon>
        <taxon>Lactobacillales</taxon>
        <taxon>Lactobacillaceae</taxon>
        <taxon>Weissella</taxon>
    </lineage>
</organism>
<protein>
    <submittedName>
        <fullName evidence="1">Uncharacterized protein</fullName>
    </submittedName>
</protein>
<name>C5R897_WEIPA</name>